<keyword evidence="4" id="KW-1185">Reference proteome</keyword>
<accession>A0A6B2JRL3</accession>
<dbReference type="Proteomes" id="UP000474757">
    <property type="component" value="Unassembled WGS sequence"/>
</dbReference>
<dbReference type="GO" id="GO:0005524">
    <property type="term" value="F:ATP binding"/>
    <property type="evidence" value="ECO:0007669"/>
    <property type="project" value="UniProtKB-KW"/>
</dbReference>
<evidence type="ECO:0000313" key="3">
    <source>
        <dbReference type="EMBL" id="NDV00828.1"/>
    </source>
</evidence>
<protein>
    <submittedName>
        <fullName evidence="3">Hsp70 family protein</fullName>
    </submittedName>
</protein>
<sequence>MNAQEVTLGIDFGTSNSAAGVIRGGKAHLIEVEPGETTLPTAFFFDFDRRETLIGHAAGAALIEGREGRYMRALKRVLGTSLMHEKRQILNERLTFVEIIGRFLERLRLAAEAELGVEVRRVLSGRPVHFHESDPARDDKAEADLRLAYEAAGFSEVSFMAEPEAAAIAGGPPERGLGLVVDIGGGTSDFSLYEAGQGGVTILANHGVRIGGTDFDRAVSFERVMPLLGRGGMLRREMGEGLLEAPTAIYADLATWEKIPFLYTPQSKRMVKDMRVLAEAPRPFERLEEVLESELGHDIAFAVEAGKIAANGEAGQGAAELGFIEPGLAAGIDAAALGEILAPFAAQIGEAAAETLRMAGVGPEAVTRVTYVGGSSLLAQVSETMREALPEAEHVFSEVFTAVAEGLAIAADRRD</sequence>
<name>A0A6B2JRL3_9RHOB</name>
<organism evidence="3 4">
    <name type="scientific">Pseudoroseicyclus tamaricis</name>
    <dbReference type="NCBI Taxonomy" id="2705421"/>
    <lineage>
        <taxon>Bacteria</taxon>
        <taxon>Pseudomonadati</taxon>
        <taxon>Pseudomonadota</taxon>
        <taxon>Alphaproteobacteria</taxon>
        <taxon>Rhodobacterales</taxon>
        <taxon>Paracoccaceae</taxon>
        <taxon>Pseudoroseicyclus</taxon>
    </lineage>
</organism>
<dbReference type="InterPro" id="IPR013126">
    <property type="entry name" value="Hsp_70_fam"/>
</dbReference>
<reference evidence="3 4" key="1">
    <citation type="submission" date="2020-02" db="EMBL/GenBank/DDBJ databases">
        <title>Pseudoroseicyclus tamarix, sp. nov., isolated from offshore sediment of a Tamarix chinensis forest.</title>
        <authorList>
            <person name="Gai Y."/>
        </authorList>
    </citation>
    <scope>NUCLEOTIDE SEQUENCE [LARGE SCALE GENOMIC DNA]</scope>
    <source>
        <strain evidence="3 4">CLL3-39</strain>
    </source>
</reference>
<proteinExistence type="predicted"/>
<keyword evidence="2" id="KW-0067">ATP-binding</keyword>
<gene>
    <name evidence="3" type="ORF">GZA08_07580</name>
</gene>
<dbReference type="EMBL" id="JAAGAB010000002">
    <property type="protein sequence ID" value="NDV00828.1"/>
    <property type="molecule type" value="Genomic_DNA"/>
</dbReference>
<dbReference type="GO" id="GO:0140662">
    <property type="term" value="F:ATP-dependent protein folding chaperone"/>
    <property type="evidence" value="ECO:0007669"/>
    <property type="project" value="InterPro"/>
</dbReference>
<dbReference type="AlphaFoldDB" id="A0A6B2JRL3"/>
<dbReference type="InterPro" id="IPR043129">
    <property type="entry name" value="ATPase_NBD"/>
</dbReference>
<dbReference type="SUPFAM" id="SSF53067">
    <property type="entry name" value="Actin-like ATPase domain"/>
    <property type="match status" value="2"/>
</dbReference>
<keyword evidence="1" id="KW-0547">Nucleotide-binding</keyword>
<comment type="caution">
    <text evidence="3">The sequence shown here is derived from an EMBL/GenBank/DDBJ whole genome shotgun (WGS) entry which is preliminary data.</text>
</comment>
<evidence type="ECO:0000256" key="1">
    <source>
        <dbReference type="ARBA" id="ARBA00022741"/>
    </source>
</evidence>
<evidence type="ECO:0000313" key="4">
    <source>
        <dbReference type="Proteomes" id="UP000474757"/>
    </source>
</evidence>
<dbReference type="Pfam" id="PF00012">
    <property type="entry name" value="HSP70"/>
    <property type="match status" value="1"/>
</dbReference>
<dbReference type="Gene3D" id="3.30.420.40">
    <property type="match status" value="4"/>
</dbReference>
<dbReference type="RefSeq" id="WP_163891686.1">
    <property type="nucleotide sequence ID" value="NZ_JAAFYS010000002.1"/>
</dbReference>
<evidence type="ECO:0000256" key="2">
    <source>
        <dbReference type="ARBA" id="ARBA00022840"/>
    </source>
</evidence>
<dbReference type="Gene3D" id="3.90.640.10">
    <property type="entry name" value="Actin, Chain A, domain 4"/>
    <property type="match status" value="1"/>
</dbReference>
<dbReference type="PANTHER" id="PTHR19375">
    <property type="entry name" value="HEAT SHOCK PROTEIN 70KDA"/>
    <property type="match status" value="1"/>
</dbReference>